<sequence length="443" mass="48225">MGRLSIRWLLGELPKLEAERVIDATVAERLRAHYAEKTSGSGRRLVVAIFAVFGALLIGGGVILLLAHNWEAFGRGTRATIALAPLLVSQVMVGWVLAKKCESTAWREGTATLLALTVAAAIALVDQTYHTGGDLESFLWRWSLLLAPLPWLLNSTAVAMLFLASLTWWAGAAKVEGSQILVMWPLAAAVVPHLVQVLRSGRRGLRAANLQWAIALFLCVAAGLGLDHRVPGLWIVVYVGLFALMITLGAASRRGEEGLWRRPLEVVGITGSIVMWLILSFDEPWRHIGWKHIHTTERFHEVTSWLDLALAIGLPLAAIVAMALLLERGQHNLYLLWGVSVPLVAVVWPLTVATDSRWIGAVSFTLLLLVVGIATIAEGVRRQNLGTVNLGMLVVAMLVMVRFFDSGFGFVLKGFAFILVGIGFLVANVVLSRSLRAAEEEAK</sequence>
<reference evidence="3 4" key="1">
    <citation type="submission" date="2020-08" db="EMBL/GenBank/DDBJ databases">
        <title>Acidobacteriota in marine sediments use diverse sulfur dissimilation pathways.</title>
        <authorList>
            <person name="Wasmund K."/>
        </authorList>
    </citation>
    <scope>NUCLEOTIDE SEQUENCE [LARGE SCALE GENOMIC DNA]</scope>
    <source>
        <strain evidence="3">MAG AM3-A</strain>
    </source>
</reference>
<evidence type="ECO:0000313" key="4">
    <source>
        <dbReference type="Proteomes" id="UP000598633"/>
    </source>
</evidence>
<feature type="transmembrane region" description="Helical" evidence="1">
    <location>
        <begin position="79"/>
        <end position="98"/>
    </location>
</feature>
<feature type="transmembrane region" description="Helical" evidence="1">
    <location>
        <begin position="358"/>
        <end position="377"/>
    </location>
</feature>
<feature type="transmembrane region" description="Helical" evidence="1">
    <location>
        <begin position="110"/>
        <end position="129"/>
    </location>
</feature>
<gene>
    <name evidence="3" type="ORF">IFJ97_00910</name>
</gene>
<proteinExistence type="predicted"/>
<organism evidence="3 4">
    <name type="scientific">Candidatus Sulfomarinibacter kjeldsenii</name>
    <dbReference type="NCBI Taxonomy" id="2885994"/>
    <lineage>
        <taxon>Bacteria</taxon>
        <taxon>Pseudomonadati</taxon>
        <taxon>Acidobacteriota</taxon>
        <taxon>Thermoanaerobaculia</taxon>
        <taxon>Thermoanaerobaculales</taxon>
        <taxon>Candidatus Sulfomarinibacteraceae</taxon>
        <taxon>Candidatus Sulfomarinibacter</taxon>
    </lineage>
</organism>
<feature type="transmembrane region" description="Helical" evidence="1">
    <location>
        <begin position="45"/>
        <end position="67"/>
    </location>
</feature>
<feature type="transmembrane region" description="Helical" evidence="1">
    <location>
        <begin position="333"/>
        <end position="352"/>
    </location>
</feature>
<evidence type="ECO:0000259" key="2">
    <source>
        <dbReference type="Pfam" id="PF09925"/>
    </source>
</evidence>
<dbReference type="EMBL" id="JACXWA010000012">
    <property type="protein sequence ID" value="MBD3869901.1"/>
    <property type="molecule type" value="Genomic_DNA"/>
</dbReference>
<dbReference type="AlphaFoldDB" id="A0A8J7C409"/>
<feature type="transmembrane region" description="Helical" evidence="1">
    <location>
        <begin position="410"/>
        <end position="431"/>
    </location>
</feature>
<accession>A0A8J7C409</accession>
<protein>
    <submittedName>
        <fullName evidence="3">DUF2157 domain-containing protein</fullName>
    </submittedName>
</protein>
<feature type="transmembrane region" description="Helical" evidence="1">
    <location>
        <begin position="208"/>
        <end position="226"/>
    </location>
</feature>
<dbReference type="Pfam" id="PF09925">
    <property type="entry name" value="DUF2157"/>
    <property type="match status" value="1"/>
</dbReference>
<feature type="domain" description="DUF2157" evidence="2">
    <location>
        <begin position="15"/>
        <end position="158"/>
    </location>
</feature>
<feature type="transmembrane region" description="Helical" evidence="1">
    <location>
        <begin position="232"/>
        <end position="251"/>
    </location>
</feature>
<dbReference type="Proteomes" id="UP000598633">
    <property type="component" value="Unassembled WGS sequence"/>
</dbReference>
<keyword evidence="1" id="KW-0472">Membrane</keyword>
<dbReference type="InterPro" id="IPR018677">
    <property type="entry name" value="DUF2157"/>
</dbReference>
<keyword evidence="1" id="KW-0812">Transmembrane</keyword>
<name>A0A8J7C409_9BACT</name>
<feature type="transmembrane region" description="Helical" evidence="1">
    <location>
        <begin position="308"/>
        <end position="326"/>
    </location>
</feature>
<feature type="transmembrane region" description="Helical" evidence="1">
    <location>
        <begin position="384"/>
        <end position="404"/>
    </location>
</feature>
<keyword evidence="1" id="KW-1133">Transmembrane helix</keyword>
<feature type="transmembrane region" description="Helical" evidence="1">
    <location>
        <begin position="263"/>
        <end position="281"/>
    </location>
</feature>
<feature type="transmembrane region" description="Helical" evidence="1">
    <location>
        <begin position="149"/>
        <end position="170"/>
    </location>
</feature>
<evidence type="ECO:0000256" key="1">
    <source>
        <dbReference type="SAM" id="Phobius"/>
    </source>
</evidence>
<evidence type="ECO:0000313" key="3">
    <source>
        <dbReference type="EMBL" id="MBD3869901.1"/>
    </source>
</evidence>
<comment type="caution">
    <text evidence="3">The sequence shown here is derived from an EMBL/GenBank/DDBJ whole genome shotgun (WGS) entry which is preliminary data.</text>
</comment>